<feature type="region of interest" description="Disordered" evidence="1">
    <location>
        <begin position="507"/>
        <end position="697"/>
    </location>
</feature>
<dbReference type="PANTHER" id="PTHR38700">
    <property type="entry name" value="YALI0E22418P"/>
    <property type="match status" value="1"/>
</dbReference>
<evidence type="ECO:0000256" key="1">
    <source>
        <dbReference type="SAM" id="MobiDB-lite"/>
    </source>
</evidence>
<protein>
    <recommendedName>
        <fullName evidence="4">PH domain-containing protein</fullName>
    </recommendedName>
</protein>
<dbReference type="OrthoDB" id="6235964at2759"/>
<organism evidence="2 3">
    <name type="scientific">Exophiala xenobiotica</name>
    <dbReference type="NCBI Taxonomy" id="348802"/>
    <lineage>
        <taxon>Eukaryota</taxon>
        <taxon>Fungi</taxon>
        <taxon>Dikarya</taxon>
        <taxon>Ascomycota</taxon>
        <taxon>Pezizomycotina</taxon>
        <taxon>Eurotiomycetes</taxon>
        <taxon>Chaetothyriomycetidae</taxon>
        <taxon>Chaetothyriales</taxon>
        <taxon>Herpotrichiellaceae</taxon>
        <taxon>Exophiala</taxon>
    </lineage>
</organism>
<dbReference type="AlphaFoldDB" id="A0A0D2C3N3"/>
<dbReference type="Gene3D" id="2.30.29.30">
    <property type="entry name" value="Pleckstrin-homology domain (PH domain)/Phosphotyrosine-binding domain (PTB)"/>
    <property type="match status" value="1"/>
</dbReference>
<dbReference type="HOGENOM" id="CLU_012320_2_0_1"/>
<feature type="compositionally biased region" description="Polar residues" evidence="1">
    <location>
        <begin position="74"/>
        <end position="88"/>
    </location>
</feature>
<name>A0A0D2C3N3_9EURO</name>
<dbReference type="SUPFAM" id="SSF50729">
    <property type="entry name" value="PH domain-like"/>
    <property type="match status" value="1"/>
</dbReference>
<dbReference type="RefSeq" id="XP_013320015.1">
    <property type="nucleotide sequence ID" value="XM_013464561.1"/>
</dbReference>
<dbReference type="PANTHER" id="PTHR38700:SF1">
    <property type="entry name" value="PH DOMAIN-CONTAINING PROTEIN"/>
    <property type="match status" value="1"/>
</dbReference>
<dbReference type="InterPro" id="IPR029071">
    <property type="entry name" value="Ubiquitin-like_domsf"/>
</dbReference>
<gene>
    <name evidence="2" type="ORF">PV05_03880</name>
</gene>
<evidence type="ECO:0008006" key="4">
    <source>
        <dbReference type="Google" id="ProtNLM"/>
    </source>
</evidence>
<feature type="region of interest" description="Disordered" evidence="1">
    <location>
        <begin position="1"/>
        <end position="157"/>
    </location>
</feature>
<reference evidence="2 3" key="1">
    <citation type="submission" date="2015-01" db="EMBL/GenBank/DDBJ databases">
        <title>The Genome Sequence of Exophiala xenobiotica CBS118157.</title>
        <authorList>
            <consortium name="The Broad Institute Genomics Platform"/>
            <person name="Cuomo C."/>
            <person name="de Hoog S."/>
            <person name="Gorbushina A."/>
            <person name="Stielow B."/>
            <person name="Teixiera M."/>
            <person name="Abouelleil A."/>
            <person name="Chapman S.B."/>
            <person name="Priest M."/>
            <person name="Young S.K."/>
            <person name="Wortman J."/>
            <person name="Nusbaum C."/>
            <person name="Birren B."/>
        </authorList>
    </citation>
    <scope>NUCLEOTIDE SEQUENCE [LARGE SCALE GENOMIC DNA]</scope>
    <source>
        <strain evidence="2 3">CBS 118157</strain>
    </source>
</reference>
<feature type="compositionally biased region" description="Polar residues" evidence="1">
    <location>
        <begin position="579"/>
        <end position="593"/>
    </location>
</feature>
<dbReference type="InterPro" id="IPR011993">
    <property type="entry name" value="PH-like_dom_sf"/>
</dbReference>
<dbReference type="STRING" id="348802.A0A0D2C3N3"/>
<feature type="region of interest" description="Disordered" evidence="1">
    <location>
        <begin position="186"/>
        <end position="255"/>
    </location>
</feature>
<dbReference type="EMBL" id="KN847318">
    <property type="protein sequence ID" value="KIW59431.1"/>
    <property type="molecule type" value="Genomic_DNA"/>
</dbReference>
<dbReference type="Gene3D" id="3.10.20.90">
    <property type="entry name" value="Phosphatidylinositol 3-kinase Catalytic Subunit, Chain A, domain 1"/>
    <property type="match status" value="1"/>
</dbReference>
<dbReference type="GeneID" id="25325788"/>
<sequence>MNNNSPEATAQPAQPQKFLRYRSVRRAVAKDPEPTSASPPPPLPNASQTSLTRLPSRYHRRPNRSTEAPPLPTPSQNVVTQNPSSSRAGQEPWRVQENPAEVLPDTTSQEKKLSGNRKMIIGHGHTPIHRAERSIDKTGMPGSSTEPPSPEQLRRSLEVAREEARLILEGEFDRIQALKQKEVQRQQEKREAALEAQTRGSQPVAGDGLPVSESQKPKPRTLVIGGSSATTEERKHKRVFSAHTRSSSTGKIGEHRDSAPLAAVPQFDAPVSAINAGERRVRIQYKGSFITLPITPTTTCKDILRSAASCLSEHIDTRTAVLLESFSQLGLERPLRRYERIRDVMNSWANDDENCLCIVAQLECAAPGLHETDAPRQQPLGTTVQMYYSQRPGKWEKRWLRLKEDGQITISKNENGIDCTNICHLSDFDLYTPTPKQLKQLKPPRKMCFALKSQEKSSMFLDGANFVHFFSTKDQTTAGKWYHEVQSWRSWYLFHMIGEGQQIREVPATGLRSANRPSTGRSSKESSSQVLRLCKPLLDAGPSKSSTEISARADRATLIRPSQSDVPRPLLDFGPEKPSVNSKSGSPRHSTSQGPPPSAYPGKMTIESSTRSHAEENPFTGTGLLARSASRKSQGGSRPGCVVDGKPLVDLHPTSEFTDGSLLRKMESIAAQQGNMEPKISRQKGREVSVSVGEGFD</sequence>
<feature type="compositionally biased region" description="Polar residues" evidence="1">
    <location>
        <begin position="1"/>
        <end position="14"/>
    </location>
</feature>
<accession>A0A0D2C3N3</accession>
<evidence type="ECO:0000313" key="3">
    <source>
        <dbReference type="Proteomes" id="UP000054342"/>
    </source>
</evidence>
<evidence type="ECO:0000313" key="2">
    <source>
        <dbReference type="EMBL" id="KIW59431.1"/>
    </source>
</evidence>
<dbReference type="SUPFAM" id="SSF54236">
    <property type="entry name" value="Ubiquitin-like"/>
    <property type="match status" value="1"/>
</dbReference>
<feature type="compositionally biased region" description="Polar residues" evidence="1">
    <location>
        <begin position="515"/>
        <end position="530"/>
    </location>
</feature>
<keyword evidence="3" id="KW-1185">Reference proteome</keyword>
<proteinExistence type="predicted"/>
<dbReference type="Proteomes" id="UP000054342">
    <property type="component" value="Unassembled WGS sequence"/>
</dbReference>